<evidence type="ECO:0000313" key="3">
    <source>
        <dbReference type="Proteomes" id="UP000308181"/>
    </source>
</evidence>
<dbReference type="AlphaFoldDB" id="A0A4U1BZ03"/>
<dbReference type="EMBL" id="SWBP01000003">
    <property type="protein sequence ID" value="TKB97741.1"/>
    <property type="molecule type" value="Genomic_DNA"/>
</dbReference>
<evidence type="ECO:0000259" key="1">
    <source>
        <dbReference type="PROSITE" id="PS51725"/>
    </source>
</evidence>
<sequence>MTRLVKMCLKEESIEEFCSIFNEAKSKIENMDGCIKVYLHQEIHQSEIFFTISEWQNEQSLENYRNSELFINTWKKVKPLFKEKAEAWSLS</sequence>
<organism evidence="2 3">
    <name type="scientific">Pedobacter cryophilus</name>
    <dbReference type="NCBI Taxonomy" id="2571271"/>
    <lineage>
        <taxon>Bacteria</taxon>
        <taxon>Pseudomonadati</taxon>
        <taxon>Bacteroidota</taxon>
        <taxon>Sphingobacteriia</taxon>
        <taxon>Sphingobacteriales</taxon>
        <taxon>Sphingobacteriaceae</taxon>
        <taxon>Pedobacter</taxon>
    </lineage>
</organism>
<evidence type="ECO:0000313" key="2">
    <source>
        <dbReference type="EMBL" id="TKB97741.1"/>
    </source>
</evidence>
<dbReference type="InterPro" id="IPR011008">
    <property type="entry name" value="Dimeric_a/b-barrel"/>
</dbReference>
<gene>
    <name evidence="2" type="ORF">FA046_10280</name>
</gene>
<feature type="domain" description="ABM" evidence="1">
    <location>
        <begin position="1"/>
        <end position="91"/>
    </location>
</feature>
<reference evidence="2 3" key="1">
    <citation type="submission" date="2019-04" db="EMBL/GenBank/DDBJ databases">
        <title>Pedobacter sp. AR-3-17 sp. nov., isolated from Arctic soil.</title>
        <authorList>
            <person name="Dahal R.H."/>
            <person name="Kim D.-U."/>
        </authorList>
    </citation>
    <scope>NUCLEOTIDE SEQUENCE [LARGE SCALE GENOMIC DNA]</scope>
    <source>
        <strain evidence="2 3">AR-3-17</strain>
    </source>
</reference>
<dbReference type="Gene3D" id="3.30.70.100">
    <property type="match status" value="1"/>
</dbReference>
<dbReference type="SUPFAM" id="SSF54909">
    <property type="entry name" value="Dimeric alpha+beta barrel"/>
    <property type="match status" value="1"/>
</dbReference>
<dbReference type="Proteomes" id="UP000308181">
    <property type="component" value="Unassembled WGS sequence"/>
</dbReference>
<keyword evidence="2" id="KW-0503">Monooxygenase</keyword>
<dbReference type="Pfam" id="PF03992">
    <property type="entry name" value="ABM"/>
    <property type="match status" value="1"/>
</dbReference>
<dbReference type="PROSITE" id="PS51725">
    <property type="entry name" value="ABM"/>
    <property type="match status" value="1"/>
</dbReference>
<keyword evidence="2" id="KW-0560">Oxidoreductase</keyword>
<comment type="caution">
    <text evidence="2">The sequence shown here is derived from an EMBL/GenBank/DDBJ whole genome shotgun (WGS) entry which is preliminary data.</text>
</comment>
<protein>
    <submittedName>
        <fullName evidence="2">Antibiotic biosynthesis monooxygenase</fullName>
    </submittedName>
</protein>
<accession>A0A4U1BZ03</accession>
<name>A0A4U1BZ03_9SPHI</name>
<dbReference type="OrthoDB" id="1120859at2"/>
<dbReference type="InterPro" id="IPR007138">
    <property type="entry name" value="ABM_dom"/>
</dbReference>
<proteinExistence type="predicted"/>
<keyword evidence="3" id="KW-1185">Reference proteome</keyword>
<dbReference type="RefSeq" id="WP_136826316.1">
    <property type="nucleotide sequence ID" value="NZ_SWBP01000003.1"/>
</dbReference>
<dbReference type="GO" id="GO:0004497">
    <property type="term" value="F:monooxygenase activity"/>
    <property type="evidence" value="ECO:0007669"/>
    <property type="project" value="UniProtKB-KW"/>
</dbReference>